<dbReference type="PANTHER" id="PTHR31581">
    <property type="entry name" value="KICSTOR COMPLEX PROTEIN C12ORF66"/>
    <property type="match status" value="1"/>
</dbReference>
<reference evidence="1" key="1">
    <citation type="submission" date="2023-07" db="EMBL/GenBank/DDBJ databases">
        <title>Chromosome-level genome assembly of Artemia franciscana.</title>
        <authorList>
            <person name="Jo E."/>
        </authorList>
    </citation>
    <scope>NUCLEOTIDE SEQUENCE</scope>
    <source>
        <tissue evidence="1">Whole body</tissue>
    </source>
</reference>
<dbReference type="EMBL" id="JAVRJZ010000002">
    <property type="protein sequence ID" value="KAK2726324.1"/>
    <property type="molecule type" value="Genomic_DNA"/>
</dbReference>
<comment type="caution">
    <text evidence="1">The sequence shown here is derived from an EMBL/GenBank/DDBJ whole genome shotgun (WGS) entry which is preliminary data.</text>
</comment>
<dbReference type="Pfam" id="PF09404">
    <property type="entry name" value="C12orf66_like"/>
    <property type="match status" value="1"/>
</dbReference>
<dbReference type="Proteomes" id="UP001187531">
    <property type="component" value="Unassembled WGS sequence"/>
</dbReference>
<dbReference type="Gene3D" id="1.10.3450.30">
    <property type="match status" value="1"/>
</dbReference>
<dbReference type="SUPFAM" id="SSF160651">
    <property type="entry name" value="FLJ32549 C-terminal domain-like"/>
    <property type="match status" value="1"/>
</dbReference>
<dbReference type="InterPro" id="IPR018544">
    <property type="entry name" value="KICS_2"/>
</dbReference>
<keyword evidence="2" id="KW-1185">Reference proteome</keyword>
<dbReference type="PANTHER" id="PTHR31581:SF1">
    <property type="entry name" value="KICSTOR SUBUNIT 2"/>
    <property type="match status" value="1"/>
</dbReference>
<organism evidence="1 2">
    <name type="scientific">Artemia franciscana</name>
    <name type="common">Brine shrimp</name>
    <name type="synonym">Artemia sanfranciscana</name>
    <dbReference type="NCBI Taxonomy" id="6661"/>
    <lineage>
        <taxon>Eukaryota</taxon>
        <taxon>Metazoa</taxon>
        <taxon>Ecdysozoa</taxon>
        <taxon>Arthropoda</taxon>
        <taxon>Crustacea</taxon>
        <taxon>Branchiopoda</taxon>
        <taxon>Anostraca</taxon>
        <taxon>Artemiidae</taxon>
        <taxon>Artemia</taxon>
    </lineage>
</organism>
<dbReference type="GO" id="GO:1904262">
    <property type="term" value="P:negative regulation of TORC1 signaling"/>
    <property type="evidence" value="ECO:0007669"/>
    <property type="project" value="TreeGrafter"/>
</dbReference>
<dbReference type="GO" id="GO:0034198">
    <property type="term" value="P:cellular response to amino acid starvation"/>
    <property type="evidence" value="ECO:0007669"/>
    <property type="project" value="TreeGrafter"/>
</dbReference>
<gene>
    <name evidence="1" type="ORF">QYM36_000685</name>
</gene>
<name>A0AA88IFL7_ARTSF</name>
<accession>A0AA88IFL7</accession>
<evidence type="ECO:0000313" key="2">
    <source>
        <dbReference type="Proteomes" id="UP001187531"/>
    </source>
</evidence>
<dbReference type="SUPFAM" id="SSF158548">
    <property type="entry name" value="FLJ32549 domain-like"/>
    <property type="match status" value="1"/>
</dbReference>
<sequence length="417" mass="48146">MTSKEKDKVLETYFSNLSSFAFDKAKDAIEKEKEPSKVLTGIWHSMVLLLIQLACSEKLYCSLSFLSSKGFLRKESTLKTTYETLRDDFRRIDGLHNDGSFLSHLSGQLSHFCAARVDLLEFYDKLAGIASSKSGAKVEDLLPVISDICETNVSKFYHPILTQVKAVFSLETEALQKLLRAHLDIQKWQFYPSVIALQEAKVKLDEWNLMIQGRETRKLFFSKPQPICPNLQWLNRWKSTLVAKFSLYFYNVLLENSSVSEMRVLCGRHSIDYIYMIHSFQKKYEASCVALIYDLTEVRDFPGLGYRLPIWRKEEIDVLETNPLIFYYPEKPDISQLDILNSGLASKPSSSMSYDRIIPLSDNKNSYFFIRVDPKIVLVVIFHGRKSEKDNFVSSFMFDLSSQLRCTKIFSSLRGFK</sequence>
<proteinExistence type="predicted"/>
<evidence type="ECO:0000313" key="1">
    <source>
        <dbReference type="EMBL" id="KAK2726324.1"/>
    </source>
</evidence>
<dbReference type="GO" id="GO:0042149">
    <property type="term" value="P:cellular response to glucose starvation"/>
    <property type="evidence" value="ECO:0007669"/>
    <property type="project" value="TreeGrafter"/>
</dbReference>
<dbReference type="GO" id="GO:0061462">
    <property type="term" value="P:protein localization to lysosome"/>
    <property type="evidence" value="ECO:0007669"/>
    <property type="project" value="TreeGrafter"/>
</dbReference>
<dbReference type="AlphaFoldDB" id="A0AA88IFL7"/>
<protein>
    <submittedName>
        <fullName evidence="1">Uncharacterized protein</fullName>
    </submittedName>
</protein>
<dbReference type="InterPro" id="IPR038060">
    <property type="entry name" value="C12orf66-like_central_sf"/>
</dbReference>